<dbReference type="EMBL" id="JABEMA010000187">
    <property type="protein sequence ID" value="NNH23739.1"/>
    <property type="molecule type" value="Genomic_DNA"/>
</dbReference>
<keyword evidence="1" id="KW-0472">Membrane</keyword>
<evidence type="ECO:0000256" key="1">
    <source>
        <dbReference type="SAM" id="Phobius"/>
    </source>
</evidence>
<keyword evidence="1" id="KW-0812">Transmembrane</keyword>
<accession>A0A849BKD2</accession>
<protein>
    <submittedName>
        <fullName evidence="2">Pilus assembly protein</fullName>
    </submittedName>
</protein>
<keyword evidence="1" id="KW-1133">Transmembrane helix</keyword>
<proteinExistence type="predicted"/>
<organism evidence="2 3">
    <name type="scientific">Pseudokineococcus marinus</name>
    <dbReference type="NCBI Taxonomy" id="351215"/>
    <lineage>
        <taxon>Bacteria</taxon>
        <taxon>Bacillati</taxon>
        <taxon>Actinomycetota</taxon>
        <taxon>Actinomycetes</taxon>
        <taxon>Kineosporiales</taxon>
        <taxon>Kineosporiaceae</taxon>
        <taxon>Pseudokineococcus</taxon>
    </lineage>
</organism>
<evidence type="ECO:0000313" key="3">
    <source>
        <dbReference type="Proteomes" id="UP000555552"/>
    </source>
</evidence>
<keyword evidence="3" id="KW-1185">Reference proteome</keyword>
<name>A0A849BKD2_9ACTN</name>
<comment type="caution">
    <text evidence="2">The sequence shown here is derived from an EMBL/GenBank/DDBJ whole genome shotgun (WGS) entry which is preliminary data.</text>
</comment>
<reference evidence="2 3" key="1">
    <citation type="submission" date="2020-05" db="EMBL/GenBank/DDBJ databases">
        <title>MicrobeNet Type strains.</title>
        <authorList>
            <person name="Nicholson A.C."/>
        </authorList>
    </citation>
    <scope>NUCLEOTIDE SEQUENCE [LARGE SCALE GENOMIC DNA]</scope>
    <source>
        <strain evidence="2 3">JCM 14547</strain>
    </source>
</reference>
<dbReference type="Proteomes" id="UP000555552">
    <property type="component" value="Unassembled WGS sequence"/>
</dbReference>
<evidence type="ECO:0000313" key="2">
    <source>
        <dbReference type="EMBL" id="NNH23739.1"/>
    </source>
</evidence>
<gene>
    <name evidence="2" type="ORF">HLB09_11680</name>
</gene>
<sequence>MRRDADRGSAVVEFVGLGVLLLVPVVYLVIAVAQLQAGAFGAEAGAREAARVIASASASTPSAARADAEAVVALALEDQGVDPASARLDVRCDVDPCGAGGSLVRTTVRLEVVLPGVPALLAAMVPARVPVEATGTAAGDRFAGAP</sequence>
<dbReference type="AlphaFoldDB" id="A0A849BKD2"/>
<feature type="transmembrane region" description="Helical" evidence="1">
    <location>
        <begin position="12"/>
        <end position="33"/>
    </location>
</feature>